<comment type="caution">
    <text evidence="7">The sequence shown here is derived from an EMBL/GenBank/DDBJ whole genome shotgun (WGS) entry which is preliminary data.</text>
</comment>
<gene>
    <name evidence="7" type="primary">mreC</name>
    <name evidence="7" type="ORF">EIK76_10845</name>
</gene>
<evidence type="ECO:0000256" key="3">
    <source>
        <dbReference type="ARBA" id="ARBA00022960"/>
    </source>
</evidence>
<keyword evidence="3 5" id="KW-0133">Cell shape</keyword>
<dbReference type="PANTHER" id="PTHR34138:SF1">
    <property type="entry name" value="CELL SHAPE-DETERMINING PROTEIN MREC"/>
    <property type="match status" value="1"/>
</dbReference>
<comment type="similarity">
    <text evidence="1 5">Belongs to the MreC family.</text>
</comment>
<protein>
    <recommendedName>
        <fullName evidence="2 5">Cell shape-determining protein MreC</fullName>
    </recommendedName>
    <alternativeName>
        <fullName evidence="4 5">Cell shape protein MreC</fullName>
    </alternativeName>
</protein>
<dbReference type="InterPro" id="IPR055342">
    <property type="entry name" value="MreC_beta-barrel_core"/>
</dbReference>
<evidence type="ECO:0000256" key="5">
    <source>
        <dbReference type="PIRNR" id="PIRNR038471"/>
    </source>
</evidence>
<dbReference type="Proteomes" id="UP000276260">
    <property type="component" value="Unassembled WGS sequence"/>
</dbReference>
<sequence length="295" mass="32688">MKPIFERGPSLPLRLFLAVLCSVGLMTLDRFTDSSTQLRSYLTATVSPLYYLANLPQAMLSDASEQFMSHQRLLEQNQKLRETLLRQNTQMQRLQFLQQENDKLRSLLGSVPVADSKRLVAEVLAVYSHPFSNQIVINKGSNDGVVAQQPLIDDLGVLGQIVSVGPTSSRALLISDTTHAISLRVERNGDHVVAEGLGQSDEVRLMHIPHSADIQQGDKLITSGLDGIFPEGYPVAEVVRISRNAQQPFLQVYARPYAQLDRIRYVLLVWPKAKPEIDEQIAPPDAEAAAVAGDR</sequence>
<dbReference type="PANTHER" id="PTHR34138">
    <property type="entry name" value="CELL SHAPE-DETERMINING PROTEIN MREC"/>
    <property type="match status" value="1"/>
</dbReference>
<dbReference type="AlphaFoldDB" id="A0A3P3QJL9"/>
<organism evidence="7 8">
    <name type="scientific">Rheinheimera mesophila</name>
    <dbReference type="NCBI Taxonomy" id="1547515"/>
    <lineage>
        <taxon>Bacteria</taxon>
        <taxon>Pseudomonadati</taxon>
        <taxon>Pseudomonadota</taxon>
        <taxon>Gammaproteobacteria</taxon>
        <taxon>Chromatiales</taxon>
        <taxon>Chromatiaceae</taxon>
        <taxon>Rheinheimera</taxon>
    </lineage>
</organism>
<dbReference type="InterPro" id="IPR042175">
    <property type="entry name" value="Cell/Rod_MreC_2"/>
</dbReference>
<comment type="function">
    <text evidence="5">Involved in formation and maintenance of cell shape.</text>
</comment>
<dbReference type="Pfam" id="PF04085">
    <property type="entry name" value="MreC"/>
    <property type="match status" value="1"/>
</dbReference>
<dbReference type="Gene3D" id="2.40.10.350">
    <property type="entry name" value="Rod shape-determining protein MreC, domain 2"/>
    <property type="match status" value="1"/>
</dbReference>
<dbReference type="PIRSF" id="PIRSF038471">
    <property type="entry name" value="MreC"/>
    <property type="match status" value="1"/>
</dbReference>
<evidence type="ECO:0000256" key="2">
    <source>
        <dbReference type="ARBA" id="ARBA00013855"/>
    </source>
</evidence>
<dbReference type="InterPro" id="IPR007221">
    <property type="entry name" value="MreC"/>
</dbReference>
<evidence type="ECO:0000313" key="8">
    <source>
        <dbReference type="Proteomes" id="UP000276260"/>
    </source>
</evidence>
<dbReference type="OrthoDB" id="9808025at2"/>
<dbReference type="GO" id="GO:0008360">
    <property type="term" value="P:regulation of cell shape"/>
    <property type="evidence" value="ECO:0007669"/>
    <property type="project" value="UniProtKB-KW"/>
</dbReference>
<name>A0A3P3QJL9_9GAMM</name>
<dbReference type="GO" id="GO:0005886">
    <property type="term" value="C:plasma membrane"/>
    <property type="evidence" value="ECO:0007669"/>
    <property type="project" value="TreeGrafter"/>
</dbReference>
<accession>A0A3P3QJL9</accession>
<keyword evidence="8" id="KW-1185">Reference proteome</keyword>
<reference evidence="7 8" key="1">
    <citation type="submission" date="2018-11" db="EMBL/GenBank/DDBJ databases">
        <title>Draft genome analysis of Rheinheimera mesophila isolated from an industrial waste site.</title>
        <authorList>
            <person name="Yu Q."/>
            <person name="Qi Y."/>
            <person name="Zhang H."/>
            <person name="Lu Y."/>
            <person name="Pu J."/>
        </authorList>
    </citation>
    <scope>NUCLEOTIDE SEQUENCE [LARGE SCALE GENOMIC DNA]</scope>
    <source>
        <strain evidence="7 8">IITR13</strain>
    </source>
</reference>
<evidence type="ECO:0000259" key="6">
    <source>
        <dbReference type="Pfam" id="PF04085"/>
    </source>
</evidence>
<proteinExistence type="inferred from homology"/>
<dbReference type="Gene3D" id="2.40.10.340">
    <property type="entry name" value="Rod shape-determining protein MreC, domain 1"/>
    <property type="match status" value="1"/>
</dbReference>
<feature type="domain" description="Rod shape-determining protein MreC beta-barrel core" evidence="6">
    <location>
        <begin position="123"/>
        <end position="270"/>
    </location>
</feature>
<evidence type="ECO:0000256" key="1">
    <source>
        <dbReference type="ARBA" id="ARBA00009369"/>
    </source>
</evidence>
<dbReference type="InterPro" id="IPR042177">
    <property type="entry name" value="Cell/Rod_1"/>
</dbReference>
<evidence type="ECO:0000313" key="7">
    <source>
        <dbReference type="EMBL" id="RRJ21366.1"/>
    </source>
</evidence>
<dbReference type="NCBIfam" id="TIGR00219">
    <property type="entry name" value="mreC"/>
    <property type="match status" value="1"/>
</dbReference>
<evidence type="ECO:0000256" key="4">
    <source>
        <dbReference type="ARBA" id="ARBA00032089"/>
    </source>
</evidence>
<dbReference type="EMBL" id="RRCF01000002">
    <property type="protein sequence ID" value="RRJ21366.1"/>
    <property type="molecule type" value="Genomic_DNA"/>
</dbReference>
<dbReference type="RefSeq" id="WP_046521341.1">
    <property type="nucleotide sequence ID" value="NZ_LAVS01000096.1"/>
</dbReference>